<dbReference type="Proteomes" id="UP000647587">
    <property type="component" value="Unassembled WGS sequence"/>
</dbReference>
<dbReference type="InterPro" id="IPR027417">
    <property type="entry name" value="P-loop_NTPase"/>
</dbReference>
<reference evidence="2" key="1">
    <citation type="journal article" date="2019" name="Int. J. Syst. Evol. Microbiol.">
        <title>The Global Catalogue of Microorganisms (GCM) 10K type strain sequencing project: providing services to taxonomists for standard genome sequencing and annotation.</title>
        <authorList>
            <consortium name="The Broad Institute Genomics Platform"/>
            <consortium name="The Broad Institute Genome Sequencing Center for Infectious Disease"/>
            <person name="Wu L."/>
            <person name="Ma J."/>
        </authorList>
    </citation>
    <scope>NUCLEOTIDE SEQUENCE [LARGE SCALE GENOMIC DNA]</scope>
    <source>
        <strain evidence="2">JCM 30331</strain>
    </source>
</reference>
<evidence type="ECO:0000313" key="1">
    <source>
        <dbReference type="EMBL" id="GGK36299.1"/>
    </source>
</evidence>
<dbReference type="RefSeq" id="WP_189010691.1">
    <property type="nucleotide sequence ID" value="NZ_BMPP01000016.1"/>
</dbReference>
<comment type="caution">
    <text evidence="1">The sequence shown here is derived from an EMBL/GenBank/DDBJ whole genome shotgun (WGS) entry which is preliminary data.</text>
</comment>
<accession>A0ABQ2F3J3</accession>
<organism evidence="1 2">
    <name type="scientific">Deinococcus malanensis</name>
    <dbReference type="NCBI Taxonomy" id="1706855"/>
    <lineage>
        <taxon>Bacteria</taxon>
        <taxon>Thermotogati</taxon>
        <taxon>Deinococcota</taxon>
        <taxon>Deinococci</taxon>
        <taxon>Deinococcales</taxon>
        <taxon>Deinococcaceae</taxon>
        <taxon>Deinococcus</taxon>
    </lineage>
</organism>
<gene>
    <name evidence="1" type="ORF">GCM10008955_32740</name>
</gene>
<evidence type="ECO:0008006" key="3">
    <source>
        <dbReference type="Google" id="ProtNLM"/>
    </source>
</evidence>
<keyword evidence="2" id="KW-1185">Reference proteome</keyword>
<dbReference type="Gene3D" id="3.40.50.300">
    <property type="entry name" value="P-loop containing nucleotide triphosphate hydrolases"/>
    <property type="match status" value="1"/>
</dbReference>
<protein>
    <recommendedName>
        <fullName evidence="3">DNA helicase</fullName>
    </recommendedName>
</protein>
<proteinExistence type="predicted"/>
<dbReference type="SUPFAM" id="SSF52540">
    <property type="entry name" value="P-loop containing nucleoside triphosphate hydrolases"/>
    <property type="match status" value="1"/>
</dbReference>
<sequence length="116" mass="12769">MHAVRDTTDHLMLRATAGSGKTTTLTEAAWHLHTLKPAVYFAYNKHPVEGVAARLPERVRASTLHAFGRRILCQHRNTQLGINCGMSFLDQVQEGNQGLIRGLSSQAGVLPRRNAV</sequence>
<dbReference type="EMBL" id="BMPP01000016">
    <property type="protein sequence ID" value="GGK36299.1"/>
    <property type="molecule type" value="Genomic_DNA"/>
</dbReference>
<evidence type="ECO:0000313" key="2">
    <source>
        <dbReference type="Proteomes" id="UP000647587"/>
    </source>
</evidence>
<name>A0ABQ2F3J3_9DEIO</name>